<dbReference type="AlphaFoldDB" id="A0A8T2SFL7"/>
<proteinExistence type="predicted"/>
<dbReference type="PROSITE" id="PS50181">
    <property type="entry name" value="FBOX"/>
    <property type="match status" value="1"/>
</dbReference>
<feature type="region of interest" description="Disordered" evidence="1">
    <location>
        <begin position="1"/>
        <end position="38"/>
    </location>
</feature>
<dbReference type="EMBL" id="CM035425">
    <property type="protein sequence ID" value="KAH7331251.1"/>
    <property type="molecule type" value="Genomic_DNA"/>
</dbReference>
<gene>
    <name evidence="3" type="ORF">KP509_20G022300</name>
</gene>
<sequence>MSSLYMSQCRSAKKSSAPRSLRRSARISSSSSSSSSSSWLECQNSAELRQSLPPPICASFSTFAEDANTDNAEAEQQTVRDSLLGCLRVQASHANDVGGVLECLSKERPVNQIKSFLRSQRSFSQKNTCIRASRECFGQRNAKLCKQRSFNPMLLRGVEQKSKELLIERRTLSRTSSCTTIGRKRILGVDDFSQEFELPCCNSPATPLDSLEHDFSPRKKFAYPRTPSSCLDRSPSAAQRASASEILRTWSNPTAQSDPKGTPLANVSLTSPEECCDCESVLEELPFDLLLRIVCCLEHDDLRFVSLVCKRLYRAVTIAKQTHFCFRTPHREKRGRMVKIYLSQDDQSPSQRGLSKAFVCPSTPSAPKHSARPAGRRLGNDNPFESCLGKLEPFPMDVDYTNYSKPLRMDTVPHRVLFEEDEICEAGRTR</sequence>
<evidence type="ECO:0000313" key="4">
    <source>
        <dbReference type="Proteomes" id="UP000825935"/>
    </source>
</evidence>
<evidence type="ECO:0000313" key="3">
    <source>
        <dbReference type="EMBL" id="KAH7331251.1"/>
    </source>
</evidence>
<feature type="domain" description="F-box" evidence="2">
    <location>
        <begin position="279"/>
        <end position="329"/>
    </location>
</feature>
<comment type="caution">
    <text evidence="3">The sequence shown here is derived from an EMBL/GenBank/DDBJ whole genome shotgun (WGS) entry which is preliminary data.</text>
</comment>
<keyword evidence="4" id="KW-1185">Reference proteome</keyword>
<protein>
    <recommendedName>
        <fullName evidence="2">F-box domain-containing protein</fullName>
    </recommendedName>
</protein>
<dbReference type="OrthoDB" id="786450at2759"/>
<reference evidence="3" key="1">
    <citation type="submission" date="2021-08" db="EMBL/GenBank/DDBJ databases">
        <title>WGS assembly of Ceratopteris richardii.</title>
        <authorList>
            <person name="Marchant D.B."/>
            <person name="Chen G."/>
            <person name="Jenkins J."/>
            <person name="Shu S."/>
            <person name="Leebens-Mack J."/>
            <person name="Grimwood J."/>
            <person name="Schmutz J."/>
            <person name="Soltis P."/>
            <person name="Soltis D."/>
            <person name="Chen Z.-H."/>
        </authorList>
    </citation>
    <scope>NUCLEOTIDE SEQUENCE</scope>
    <source>
        <strain evidence="3">Whitten #5841</strain>
        <tissue evidence="3">Leaf</tissue>
    </source>
</reference>
<organism evidence="3 4">
    <name type="scientific">Ceratopteris richardii</name>
    <name type="common">Triangle waterfern</name>
    <dbReference type="NCBI Taxonomy" id="49495"/>
    <lineage>
        <taxon>Eukaryota</taxon>
        <taxon>Viridiplantae</taxon>
        <taxon>Streptophyta</taxon>
        <taxon>Embryophyta</taxon>
        <taxon>Tracheophyta</taxon>
        <taxon>Polypodiopsida</taxon>
        <taxon>Polypodiidae</taxon>
        <taxon>Polypodiales</taxon>
        <taxon>Pteridineae</taxon>
        <taxon>Pteridaceae</taxon>
        <taxon>Parkerioideae</taxon>
        <taxon>Ceratopteris</taxon>
    </lineage>
</organism>
<evidence type="ECO:0000259" key="2">
    <source>
        <dbReference type="PROSITE" id="PS50181"/>
    </source>
</evidence>
<dbReference type="CDD" id="cd09917">
    <property type="entry name" value="F-box_SF"/>
    <property type="match status" value="1"/>
</dbReference>
<dbReference type="Gene3D" id="1.20.1280.50">
    <property type="match status" value="1"/>
</dbReference>
<dbReference type="PANTHER" id="PTHR34049:SF1">
    <property type="entry name" value="F-BOX PROTEIN SKIP27"/>
    <property type="match status" value="1"/>
</dbReference>
<dbReference type="OMA" id="FTHRILF"/>
<accession>A0A8T2SFL7</accession>
<dbReference type="Proteomes" id="UP000825935">
    <property type="component" value="Chromosome 20"/>
</dbReference>
<name>A0A8T2SFL7_CERRI</name>
<dbReference type="SUPFAM" id="SSF81383">
    <property type="entry name" value="F-box domain"/>
    <property type="match status" value="1"/>
</dbReference>
<feature type="compositionally biased region" description="Low complexity" evidence="1">
    <location>
        <begin position="26"/>
        <end position="38"/>
    </location>
</feature>
<dbReference type="InterPro" id="IPR001810">
    <property type="entry name" value="F-box_dom"/>
</dbReference>
<dbReference type="InterPro" id="IPR036047">
    <property type="entry name" value="F-box-like_dom_sf"/>
</dbReference>
<dbReference type="InterPro" id="IPR045286">
    <property type="entry name" value="FBS1-like"/>
</dbReference>
<evidence type="ECO:0000256" key="1">
    <source>
        <dbReference type="SAM" id="MobiDB-lite"/>
    </source>
</evidence>
<dbReference type="Pfam" id="PF00646">
    <property type="entry name" value="F-box"/>
    <property type="match status" value="1"/>
</dbReference>
<dbReference type="PANTHER" id="PTHR34049">
    <property type="entry name" value="F-BOX PROTEIN SKIP27"/>
    <property type="match status" value="1"/>
</dbReference>